<evidence type="ECO:0000256" key="10">
    <source>
        <dbReference type="SAM" id="MobiDB-lite"/>
    </source>
</evidence>
<evidence type="ECO:0000256" key="3">
    <source>
        <dbReference type="ARBA" id="ARBA00022598"/>
    </source>
</evidence>
<evidence type="ECO:0000259" key="13">
    <source>
        <dbReference type="PROSITE" id="PS52019"/>
    </source>
</evidence>
<dbReference type="InterPro" id="IPR020841">
    <property type="entry name" value="PKS_Beta-ketoAc_synthase_dom"/>
</dbReference>
<evidence type="ECO:0000256" key="5">
    <source>
        <dbReference type="ARBA" id="ARBA00022679"/>
    </source>
</evidence>
<dbReference type="PROSITE" id="PS00606">
    <property type="entry name" value="KS3_1"/>
    <property type="match status" value="1"/>
</dbReference>
<dbReference type="Pfam" id="PF00550">
    <property type="entry name" value="PP-binding"/>
    <property type="match status" value="1"/>
</dbReference>
<reference evidence="14" key="1">
    <citation type="submission" date="2023-10" db="EMBL/GenBank/DDBJ databases">
        <authorList>
            <person name="Hackl T."/>
        </authorList>
    </citation>
    <scope>NUCLEOTIDE SEQUENCE</scope>
</reference>
<keyword evidence="5" id="KW-0808">Transferase</keyword>
<feature type="active site" description="Proton acceptor; for dehydratase activity" evidence="9">
    <location>
        <position position="879"/>
    </location>
</feature>
<dbReference type="InterPro" id="IPR042099">
    <property type="entry name" value="ANL_N_sf"/>
</dbReference>
<evidence type="ECO:0000256" key="2">
    <source>
        <dbReference type="ARBA" id="ARBA00022553"/>
    </source>
</evidence>
<dbReference type="InterPro" id="IPR013968">
    <property type="entry name" value="PKS_KR"/>
</dbReference>
<sequence>MKKPNIPRAKSTAELIVSAAATVAKPAAEQVDRDRDKAICHVKETDEVHESDIRATDTKEAAVQEEYTELGKGLVDHEQRPNGVGGYEHLMLRDEDTISTYHGSGTARSLMSNQVSYFFDWQGPSMTIDTACSSSLVAVHQAVRQLRSGESRVAVVTGVNLILDPQFFISFSKLQMLSSEGRSRMWDDKASGYGRGEGIAAVVLKTLNAAEADGDHIECIIRETRVNQDGKTPSITVPSSTAQSSLIRRCYARAGLDLANAADRPQYFEAHGTGTLAGDPVEAEAISSAFFPVSKPSLNGAQPLLVGSIKTVIGHTEGTAGLHFFGFGGTNAHAILENYESAESLSSSPPDESPNFLPLVFSAASESSLLAYLDAFCVYLRGGPTLSLRNLAYTLESCRTSFQISTSVAARTVEDLCTKLEGKIQGARSNADELAGHRSMFRLPDHKPRIIGIFTGQGAQWPRQGSDLIENSPTAYRTLEALELRLARLPPQDRPTWSLIEELQKEPSSSLVHQAELSQPLCTAIQILQVDVLRAAGVVLCDVVGHSSGEIAAAYAAGRISAEDAICIAYYRGRYSNMAQGSRGQPGAMMAVSTSLEDIQELCEFPDFKGRICVAAVNSKASITVSGDKDSIEKLQDILHDENKSAKMLKVDTAYHSHHMLPCSDPYLAALEALQIRVRASNGCRWFSSVSEGDMASIQDALEGEYWNSNLCKPVLFLQAVRLACRAQGPFDFAVELGPHPALKGPALQNIIDASDSKLQVDIPYAGLFHRGKGAIETVAEALGCIWSHLGECSVDFGSYDRFVSGLADKRQRLVKGLPTYAWDHSHEYWHEPRYAKAQRSRPDPVHSLLGHRTPDSTGTDIRWRQILHPKEIPWLNGHRLQGQIVFPAAGYVVLALEAALSICQDTAVRLIDVAKLEILKAMTFDEENTGVEAVFSLSDISPRSGRLIDASFRYHASDERRGDSLSLLASGRIRVTLGESAPASLPSRSSRQTHLYPVEVDDFYASLRDLGYQYSPPFTGLSHIERRLAASTGFIANVQTADLLIHPAVLDAAFQSIFLAQSFPNDGGIWALHVPKRIRNIRVNPGLCAETAKSALLPFDSVQPENGAPFSGDVDIYADSIGHAMIQVEGLTPNWQSVPLATTAARDDKEMFATTTWSVAVPDARLALQEGMVTPEHRELACTLERSAIFYLRRLDHAYPSDHPARSEGPITGIFQYASHVLASARESKLPYWKPEWEFDTFEQISMACQRYSDTAEVELLQVIGNDLVEIANGEKQALEFGMENHLLERYYTQAPDISVFTKYLATIIGQITHRYPHVHALEVGAGTGAATREILQGNEHVFASYTFTDISSGFFGRASEVLSGQHSRMAFKILDIDSDPCSQGFSEHSRLLRPGGYLVLEGLPDTAIRLGAIFGAFLGWWAGSNDNRTLSPFVSPSRWDQLLRAAEFSGCDTVTENPDLLAMPLSVFVSQAVDNRILFLRDPVSLFREQFGPGDLIKTLVLVGGKSLRTSRLIAELQTLARPFCQNVMLVLSLPHMSSLLFNSDATIVSLTDIDEPLFKNPSEAAWEALKAALLKAKSLLWVTHARDSKNPHASMILGFLRSSLREIPTLDFQSLDIEDAQQIKAQLIFESILRLNAIKAWQREGTTSDMLITAEPEVKLSEDGHAMIPRLQMNRRMNNRYNSSRRIITFKARPDSQTVIVASSDSGYHLHLRLRSIGPPKSDCLRVSHSFLTAVKVSETSCMFLVIGVGCESGEQQVALSDLHGSLIRPGIHLSVPVTVPSGLEPALITNIAHTLAVSVVLRGLVEGDHVLVYEPPAAFAAILAETAALVNVHVTFVSCRPRSGAHNWRTIHPYAPGRLLSLLPLEKFAVFVDFIGDSENRFLSDHIHSLLSPNCRHEKEQTLFSNRSWVPRDSDLKDIRTQLQKAIATAEAHCASLGPSDFRTIAPSDISDLRTDPAPLVTIDWTRELQTSIKVQPADSERLFKGSKTYWLAGLGGGLGLSLCEWMVRHGAKHVVLSSRQPSIDDSWRSKMSAAGAMIRVFSCVRKATLPICKTLHALYTKICSSMPPIGGVAQGAMVLEDALIRDMTFSPLRDATLPKVDGSCILNDLLRDCTLEFFVFFSSASAVVGNPGQSNYSAANLFMSSLAEQRRRHGQAASVINIGPILGVGYVTQQGIDIKVQVQAESQMFISEHDFHQLFAEAVLAGTPGSCGPIEITSGVARVNHSQRSQPAWASNPVMSQFIRFDEPIDLNTAVSQQDVPVRTQLEEARTKIDVLGIIAEALIPKLCVLFQLQTEDLARENLSNLHLNAMGTDSLLAIDIRSWFMAIFQANIPVLKILGGASVGELIEMAAEAIPLSMLPKMRADSDDSSMLATSASEVEGPSNPSKGHSDSEPQNGSSGSHETRPTSTTSSQDHFDRSQDIVASGPYLQQTAKLSFSQSMFWFVLMFLSDKAGLNHTGSFRLRGRINPGRFEMALQAIGYQHESLRTFFFEKSGQPMQGIMDSSTLRAEYRQISSEDDVAKAVEELQHHVFDLAHGETMRIMLLYQSPTIQYLVLGTHSLIVDGWPLTTPSSFKYSDRQYVDFAHGQFDGELTFWKSELAELPPPLPILRLGRAVSRPPLTLYDNERAFIRFKPDPKGRIQTLCRSCKVTPFHFYLAVFRVLLLRYADAGDVSVGIADANRNDEETINSIGSFVNLLPLSFHANANTKFHVLLEETRDKVFAAMANSRVPFQVLLNELDIPRSATHTPIFQSFVDYRLGQRELTQWADCQLEMQSFHVSKLAYDVALDIIDDPDGDCQVALIVRRDLYSEQDAGYLAKSFRIMVEAFSKDAEMEIIRAPIYDHTDVSRVTAFGQGPRHKSSWPETILHRICDVAECLSTELAVDWMDGSSVTYAELLVRTASVANALKNAAVQFGQRVAVLQAPTPDWIASVLAIMQVGAVYVPFDLGNPWSRLAALMRDCQPSVILVDDETQQHTERLGVTVLTIINVVGLELNASIRLPISATAPGTAAILYTSGSSGIPKGIMLKHKGLRNWLEHTAQVYELGSERVLQQSSSGFDMSLIQIFTALCFGGCICLVPRRHRGDAVAISDLIYARRVTYTFCCTSELVTWLKYGNPVQLSRSAWRRAITGGEPGVGELLRDFAELEKGDLRLYHAYGPTETSFTAATMELLYNDRNQEWASGNVAVGYTLPNYTVYILDEYADLVPPGVQGEVCIGGPGVAAGYLSREELNRERFIPNVMASKNDLGRDWNTIHRTGDLGRWGETGALFIEGRISGDTQIKLRGLRIDLREVEHALLETAQGQLGEAVVSCCRMSASDPEFLVAHVVFNQIVSEDKWSQVATSLPPRLDIPRYMCPGIVVPVTSLPRTNTGKLDRRAVAALPLPNISVREVGLSRTETLLGSIWSDIIPGNMANTNRITPSTDFFHIGGTSLLLLELRRRVRADFDTELSLISMFDMSTLEAMASAIEGRGEHQSSSVVVDWEHEAGLTLAIAHAGHLQHVVHADSKTVVLTGSTGYLGSAILDALIEDPLIKSVYCIAVRDVGRRHIPEHSKVTFYEGDLLRGRLGLSEQDAKRIFHEADMIIHNGADVSYGKTWASLRLCNLQATKELVEMSLPRLVPFHYISSGGACSFAAAAGCHEIGPVSVAQYPPPSTVAPGYAASKWASEVFLEKVHAHHPGWPIYIHRPSNIARAGEPHLDLIHNLRHFSRVMRAVPVARGSARGAIDSVDLGEVVRGIMGAIHPPDGEEEHGRDEKLRFLHHAGGDHLPLDDMRAWVAETGMGAADSEECRPRSEVEQLPFADWARRGGEHGMDPVVVAFLQAFENRGEMVFPRLMGEVIVDRSM</sequence>
<dbReference type="Gene3D" id="3.10.129.110">
    <property type="entry name" value="Polyketide synthase dehydratase"/>
    <property type="match status" value="1"/>
</dbReference>
<dbReference type="GO" id="GO:0008168">
    <property type="term" value="F:methyltransferase activity"/>
    <property type="evidence" value="ECO:0007669"/>
    <property type="project" value="UniProtKB-KW"/>
</dbReference>
<dbReference type="PANTHER" id="PTHR43775:SF20">
    <property type="entry name" value="HYBRID PKS-NRPS SYNTHETASE APDA"/>
    <property type="match status" value="1"/>
</dbReference>
<evidence type="ECO:0000313" key="14">
    <source>
        <dbReference type="EMBL" id="CAJ2504343.1"/>
    </source>
</evidence>
<dbReference type="GO" id="GO:0004315">
    <property type="term" value="F:3-oxoacyl-[acyl-carrier-protein] synthase activity"/>
    <property type="evidence" value="ECO:0007669"/>
    <property type="project" value="InterPro"/>
</dbReference>
<dbReference type="PROSITE" id="PS50075">
    <property type="entry name" value="CARRIER"/>
    <property type="match status" value="1"/>
</dbReference>
<dbReference type="InterPro" id="IPR020845">
    <property type="entry name" value="AMP-binding_CS"/>
</dbReference>
<dbReference type="EMBL" id="CAUWAG010000006">
    <property type="protein sequence ID" value="CAJ2504343.1"/>
    <property type="molecule type" value="Genomic_DNA"/>
</dbReference>
<dbReference type="InterPro" id="IPR009081">
    <property type="entry name" value="PP-bd_ACP"/>
</dbReference>
<dbReference type="SMART" id="SM00825">
    <property type="entry name" value="PKS_KS"/>
    <property type="match status" value="1"/>
</dbReference>
<dbReference type="InterPro" id="IPR013120">
    <property type="entry name" value="FAR_NAD-bd"/>
</dbReference>
<dbReference type="InterPro" id="IPR020806">
    <property type="entry name" value="PKS_PP-bd"/>
</dbReference>
<dbReference type="CDD" id="cd00833">
    <property type="entry name" value="PKS"/>
    <property type="match status" value="1"/>
</dbReference>
<dbReference type="Gene3D" id="3.30.559.30">
    <property type="entry name" value="Nonribosomal peptide synthetase, condensation domain"/>
    <property type="match status" value="1"/>
</dbReference>
<dbReference type="SUPFAM" id="SSF47336">
    <property type="entry name" value="ACP-like"/>
    <property type="match status" value="1"/>
</dbReference>
<keyword evidence="2" id="KW-0597">Phosphoprotein</keyword>
<dbReference type="InterPro" id="IPR014030">
    <property type="entry name" value="Ketoacyl_synth_N"/>
</dbReference>
<dbReference type="Pfam" id="PF08659">
    <property type="entry name" value="KR"/>
    <property type="match status" value="1"/>
</dbReference>
<dbReference type="InterPro" id="IPR049552">
    <property type="entry name" value="PKS_DH_N"/>
</dbReference>
<dbReference type="InterPro" id="IPR000873">
    <property type="entry name" value="AMP-dep_synth/lig_dom"/>
</dbReference>
<dbReference type="Pfam" id="PF02801">
    <property type="entry name" value="Ketoacyl-synt_C"/>
    <property type="match status" value="1"/>
</dbReference>
<dbReference type="GO" id="GO:0031177">
    <property type="term" value="F:phosphopantetheine binding"/>
    <property type="evidence" value="ECO:0007669"/>
    <property type="project" value="InterPro"/>
</dbReference>
<dbReference type="CDD" id="cd19532">
    <property type="entry name" value="C_PKS-NRPS"/>
    <property type="match status" value="1"/>
</dbReference>
<dbReference type="InterPro" id="IPR001227">
    <property type="entry name" value="Ac_transferase_dom_sf"/>
</dbReference>
<dbReference type="PANTHER" id="PTHR43775">
    <property type="entry name" value="FATTY ACID SYNTHASE"/>
    <property type="match status" value="1"/>
</dbReference>
<feature type="active site" description="Proton donor; for dehydratase activity" evidence="9">
    <location>
        <position position="1052"/>
    </location>
</feature>
<dbReference type="CDD" id="cd05930">
    <property type="entry name" value="A_NRPS"/>
    <property type="match status" value="1"/>
</dbReference>
<feature type="compositionally biased region" description="Polar residues" evidence="10">
    <location>
        <begin position="2375"/>
        <end position="2419"/>
    </location>
</feature>
<organism evidence="14 15">
    <name type="scientific">Anthostomella pinea</name>
    <dbReference type="NCBI Taxonomy" id="933095"/>
    <lineage>
        <taxon>Eukaryota</taxon>
        <taxon>Fungi</taxon>
        <taxon>Dikarya</taxon>
        <taxon>Ascomycota</taxon>
        <taxon>Pezizomycotina</taxon>
        <taxon>Sordariomycetes</taxon>
        <taxon>Xylariomycetidae</taxon>
        <taxon>Xylariales</taxon>
        <taxon>Xylariaceae</taxon>
        <taxon>Anthostomella</taxon>
    </lineage>
</organism>
<dbReference type="InterPro" id="IPR057326">
    <property type="entry name" value="KR_dom"/>
</dbReference>
<dbReference type="Pfam" id="PF22621">
    <property type="entry name" value="CurL-like_PKS_C"/>
    <property type="match status" value="1"/>
</dbReference>
<dbReference type="Pfam" id="PF21089">
    <property type="entry name" value="PKS_DH_N"/>
    <property type="match status" value="1"/>
</dbReference>
<dbReference type="InterPro" id="IPR014043">
    <property type="entry name" value="Acyl_transferase_dom"/>
</dbReference>
<dbReference type="Pfam" id="PF00109">
    <property type="entry name" value="ketoacyl-synt"/>
    <property type="match status" value="1"/>
</dbReference>
<dbReference type="GO" id="GO:0004312">
    <property type="term" value="F:fatty acid synthase activity"/>
    <property type="evidence" value="ECO:0007669"/>
    <property type="project" value="TreeGrafter"/>
</dbReference>
<dbReference type="Gene3D" id="3.40.50.720">
    <property type="entry name" value="NAD(P)-binding Rossmann-like Domain"/>
    <property type="match status" value="2"/>
</dbReference>
<dbReference type="InterPro" id="IPR036736">
    <property type="entry name" value="ACP-like_sf"/>
</dbReference>
<keyword evidence="6" id="KW-0677">Repeat</keyword>
<feature type="region of interest" description="Disordered" evidence="10">
    <location>
        <begin position="2373"/>
        <end position="2421"/>
    </location>
</feature>
<dbReference type="SUPFAM" id="SSF52151">
    <property type="entry name" value="FabD/lysophospholipase-like"/>
    <property type="match status" value="1"/>
</dbReference>
<evidence type="ECO:0000256" key="6">
    <source>
        <dbReference type="ARBA" id="ARBA00022737"/>
    </source>
</evidence>
<dbReference type="SUPFAM" id="SSF56801">
    <property type="entry name" value="Acetyl-CoA synthetase-like"/>
    <property type="match status" value="1"/>
</dbReference>
<evidence type="ECO:0000259" key="11">
    <source>
        <dbReference type="PROSITE" id="PS50075"/>
    </source>
</evidence>
<dbReference type="InterPro" id="IPR023213">
    <property type="entry name" value="CAT-like_dom_sf"/>
</dbReference>
<dbReference type="PROSITE" id="PS52004">
    <property type="entry name" value="KS3_2"/>
    <property type="match status" value="1"/>
</dbReference>
<dbReference type="GO" id="GO:0006633">
    <property type="term" value="P:fatty acid biosynthetic process"/>
    <property type="evidence" value="ECO:0007669"/>
    <property type="project" value="InterPro"/>
</dbReference>
<dbReference type="SUPFAM" id="SSF55048">
    <property type="entry name" value="Probable ACP-binding domain of malonyl-CoA ACP transacylase"/>
    <property type="match status" value="1"/>
</dbReference>
<dbReference type="GO" id="GO:0016874">
    <property type="term" value="F:ligase activity"/>
    <property type="evidence" value="ECO:0007669"/>
    <property type="project" value="UniProtKB-KW"/>
</dbReference>
<dbReference type="Gene3D" id="1.10.1200.10">
    <property type="entry name" value="ACP-like"/>
    <property type="match status" value="1"/>
</dbReference>
<dbReference type="Pfam" id="PF07993">
    <property type="entry name" value="NAD_binding_4"/>
    <property type="match status" value="1"/>
</dbReference>
<name>A0AAI8VG40_9PEZI</name>
<feature type="domain" description="PKS/mFAS DH" evidence="13">
    <location>
        <begin position="847"/>
        <end position="1143"/>
    </location>
</feature>
<dbReference type="Gene3D" id="3.40.50.12780">
    <property type="entry name" value="N-terminal domain of ligase-like"/>
    <property type="match status" value="1"/>
</dbReference>
<proteinExistence type="predicted"/>
<feature type="region of interest" description="N-terminal hotdog fold" evidence="9">
    <location>
        <begin position="847"/>
        <end position="981"/>
    </location>
</feature>
<dbReference type="GO" id="GO:0032259">
    <property type="term" value="P:methylation"/>
    <property type="evidence" value="ECO:0007669"/>
    <property type="project" value="UniProtKB-KW"/>
</dbReference>
<dbReference type="Gene3D" id="3.30.300.30">
    <property type="match status" value="1"/>
</dbReference>
<keyword evidence="4" id="KW-0489">Methyltransferase</keyword>
<dbReference type="SUPFAM" id="SSF53335">
    <property type="entry name" value="S-adenosyl-L-methionine-dependent methyltransferases"/>
    <property type="match status" value="1"/>
</dbReference>
<evidence type="ECO:0000256" key="7">
    <source>
        <dbReference type="ARBA" id="ARBA00023002"/>
    </source>
</evidence>
<dbReference type="InterPro" id="IPR018201">
    <property type="entry name" value="Ketoacyl_synth_AS"/>
</dbReference>
<evidence type="ECO:0000259" key="12">
    <source>
        <dbReference type="PROSITE" id="PS52004"/>
    </source>
</evidence>
<dbReference type="GO" id="GO:0044550">
    <property type="term" value="P:secondary metabolite biosynthetic process"/>
    <property type="evidence" value="ECO:0007669"/>
    <property type="project" value="TreeGrafter"/>
</dbReference>
<dbReference type="Pfam" id="PF14765">
    <property type="entry name" value="PS-DH"/>
    <property type="match status" value="1"/>
</dbReference>
<dbReference type="InterPro" id="IPR049551">
    <property type="entry name" value="PKS_DH_C"/>
</dbReference>
<evidence type="ECO:0000256" key="1">
    <source>
        <dbReference type="ARBA" id="ARBA00022450"/>
    </source>
</evidence>
<dbReference type="InterPro" id="IPR036291">
    <property type="entry name" value="NAD(P)-bd_dom_sf"/>
</dbReference>
<protein>
    <submittedName>
        <fullName evidence="14">Uu.00g117370.m01.CDS01</fullName>
    </submittedName>
</protein>
<comment type="caution">
    <text evidence="14">The sequence shown here is derived from an EMBL/GenBank/DDBJ whole genome shotgun (WGS) entry which is preliminary data.</text>
</comment>
<feature type="domain" description="Ketosynthase family 3 (KS3)" evidence="12">
    <location>
        <begin position="1"/>
        <end position="374"/>
    </location>
</feature>
<dbReference type="Pfam" id="PF00698">
    <property type="entry name" value="Acyl_transf_1"/>
    <property type="match status" value="1"/>
</dbReference>
<dbReference type="SUPFAM" id="SSF53901">
    <property type="entry name" value="Thiolase-like"/>
    <property type="match status" value="1"/>
</dbReference>
<dbReference type="InterPro" id="IPR001242">
    <property type="entry name" value="Condensation_dom"/>
</dbReference>
<evidence type="ECO:0000256" key="4">
    <source>
        <dbReference type="ARBA" id="ARBA00022603"/>
    </source>
</evidence>
<dbReference type="InterPro" id="IPR029063">
    <property type="entry name" value="SAM-dependent_MTases_sf"/>
</dbReference>
<accession>A0AAI8VG40</accession>
<dbReference type="Gene3D" id="3.30.559.10">
    <property type="entry name" value="Chloramphenicol acetyltransferase-like domain"/>
    <property type="match status" value="1"/>
</dbReference>
<feature type="region of interest" description="C-terminal hotdog fold" evidence="9">
    <location>
        <begin position="996"/>
        <end position="1143"/>
    </location>
</feature>
<keyword evidence="1" id="KW-0596">Phosphopantetheine</keyword>
<dbReference type="Gene3D" id="3.40.366.10">
    <property type="entry name" value="Malonyl-Coenzyme A Acyl Carrier Protein, domain 2"/>
    <property type="match status" value="1"/>
</dbReference>
<dbReference type="InterPro" id="IPR014031">
    <property type="entry name" value="Ketoacyl_synth_C"/>
</dbReference>
<dbReference type="Proteomes" id="UP001295740">
    <property type="component" value="Unassembled WGS sequence"/>
</dbReference>
<dbReference type="SMART" id="SM00822">
    <property type="entry name" value="PKS_KR"/>
    <property type="match status" value="1"/>
</dbReference>
<dbReference type="SUPFAM" id="SSF51735">
    <property type="entry name" value="NAD(P)-binding Rossmann-fold domains"/>
    <property type="match status" value="2"/>
</dbReference>
<dbReference type="Gene3D" id="3.40.47.10">
    <property type="match status" value="2"/>
</dbReference>
<dbReference type="Pfam" id="PF00668">
    <property type="entry name" value="Condensation"/>
    <property type="match status" value="1"/>
</dbReference>
<dbReference type="InterPro" id="IPR045851">
    <property type="entry name" value="AMP-bd_C_sf"/>
</dbReference>
<dbReference type="Pfam" id="PF00501">
    <property type="entry name" value="AMP-binding"/>
    <property type="match status" value="1"/>
</dbReference>
<keyword evidence="15" id="KW-1185">Reference proteome</keyword>
<dbReference type="Gene3D" id="3.40.50.150">
    <property type="entry name" value="Vaccinia Virus protein VP39"/>
    <property type="match status" value="2"/>
</dbReference>
<evidence type="ECO:0000313" key="15">
    <source>
        <dbReference type="Proteomes" id="UP001295740"/>
    </source>
</evidence>
<dbReference type="GO" id="GO:0016491">
    <property type="term" value="F:oxidoreductase activity"/>
    <property type="evidence" value="ECO:0007669"/>
    <property type="project" value="UniProtKB-KW"/>
</dbReference>
<dbReference type="InterPro" id="IPR042104">
    <property type="entry name" value="PKS_dehydratase_sf"/>
</dbReference>
<dbReference type="SMART" id="SM00827">
    <property type="entry name" value="PKS_AT"/>
    <property type="match status" value="1"/>
</dbReference>
<keyword evidence="8" id="KW-0511">Multifunctional enzyme</keyword>
<dbReference type="PROSITE" id="PS52019">
    <property type="entry name" value="PKS_MFAS_DH"/>
    <property type="match status" value="1"/>
</dbReference>
<keyword evidence="7" id="KW-0560">Oxidoreductase</keyword>
<dbReference type="InterPro" id="IPR016039">
    <property type="entry name" value="Thiolase-like"/>
</dbReference>
<evidence type="ECO:0000256" key="8">
    <source>
        <dbReference type="ARBA" id="ARBA00023268"/>
    </source>
</evidence>
<dbReference type="InterPro" id="IPR016035">
    <property type="entry name" value="Acyl_Trfase/lysoPLipase"/>
</dbReference>
<dbReference type="Gene3D" id="1.10.1240.100">
    <property type="match status" value="1"/>
</dbReference>
<dbReference type="SMART" id="SM00826">
    <property type="entry name" value="PKS_DH"/>
    <property type="match status" value="1"/>
</dbReference>
<dbReference type="SUPFAM" id="SSF52777">
    <property type="entry name" value="CoA-dependent acyltransferases"/>
    <property type="match status" value="2"/>
</dbReference>
<keyword evidence="3" id="KW-0436">Ligase</keyword>
<dbReference type="InterPro" id="IPR050091">
    <property type="entry name" value="PKS_NRPS_Biosynth_Enz"/>
</dbReference>
<dbReference type="InterPro" id="IPR049900">
    <property type="entry name" value="PKS_mFAS_DH"/>
</dbReference>
<dbReference type="InterPro" id="IPR020807">
    <property type="entry name" value="PKS_DH"/>
</dbReference>
<dbReference type="SMART" id="SM00823">
    <property type="entry name" value="PKS_PP"/>
    <property type="match status" value="2"/>
</dbReference>
<feature type="domain" description="Carrier" evidence="11">
    <location>
        <begin position="3399"/>
        <end position="3479"/>
    </location>
</feature>
<gene>
    <name evidence="14" type="ORF">KHLLAP_LOCUS4811</name>
</gene>
<evidence type="ECO:0000256" key="9">
    <source>
        <dbReference type="PROSITE-ProRule" id="PRU01363"/>
    </source>
</evidence>
<dbReference type="InterPro" id="IPR016036">
    <property type="entry name" value="Malonyl_transacylase_ACP-bd"/>
</dbReference>
<dbReference type="PROSITE" id="PS00455">
    <property type="entry name" value="AMP_BINDING"/>
    <property type="match status" value="1"/>
</dbReference>